<comment type="similarity">
    <text evidence="1">Belongs to the universal stress protein A family.</text>
</comment>
<organism evidence="3 4">
    <name type="scientific">Blastococcus jejuensis</name>
    <dbReference type="NCBI Taxonomy" id="351224"/>
    <lineage>
        <taxon>Bacteria</taxon>
        <taxon>Bacillati</taxon>
        <taxon>Actinomycetota</taxon>
        <taxon>Actinomycetes</taxon>
        <taxon>Geodermatophilales</taxon>
        <taxon>Geodermatophilaceae</taxon>
        <taxon>Blastococcus</taxon>
    </lineage>
</organism>
<gene>
    <name evidence="3" type="ORF">GCM10010531_43150</name>
</gene>
<dbReference type="PRINTS" id="PR01438">
    <property type="entry name" value="UNVRSLSTRESS"/>
</dbReference>
<name>A0ABP6PP48_9ACTN</name>
<protein>
    <submittedName>
        <fullName evidence="3">Universal stress protein</fullName>
    </submittedName>
</protein>
<feature type="domain" description="UspA" evidence="2">
    <location>
        <begin position="19"/>
        <end position="157"/>
    </location>
</feature>
<dbReference type="Proteomes" id="UP001499924">
    <property type="component" value="Unassembled WGS sequence"/>
</dbReference>
<dbReference type="CDD" id="cd00293">
    <property type="entry name" value="USP-like"/>
    <property type="match status" value="1"/>
</dbReference>
<proteinExistence type="inferred from homology"/>
<dbReference type="InterPro" id="IPR006016">
    <property type="entry name" value="UspA"/>
</dbReference>
<evidence type="ECO:0000313" key="3">
    <source>
        <dbReference type="EMBL" id="GAA3184328.1"/>
    </source>
</evidence>
<dbReference type="SUPFAM" id="SSF52402">
    <property type="entry name" value="Adenine nucleotide alpha hydrolases-like"/>
    <property type="match status" value="1"/>
</dbReference>
<comment type="caution">
    <text evidence="3">The sequence shown here is derived from an EMBL/GenBank/DDBJ whole genome shotgun (WGS) entry which is preliminary data.</text>
</comment>
<sequence length="185" mass="19581">MTEERSRIREADEEPTGARVVVGVDCSEGSRAALLFALADGARRGIPVEAVSAYRPPDYWLDFYAVGTGTADTVRESALERVRTFVGEVLSTAPAPPPDVRVHAGMGTPADVLMRRAHGADLLVVGSRGHGGFGAMLLGSTSMQCALHATCPVTVVHSPEAHRERLHLHRNRAAAPPQRDGAGIG</sequence>
<dbReference type="InterPro" id="IPR014729">
    <property type="entry name" value="Rossmann-like_a/b/a_fold"/>
</dbReference>
<dbReference type="RefSeq" id="WP_344691244.1">
    <property type="nucleotide sequence ID" value="NZ_BAAAVV010000019.1"/>
</dbReference>
<evidence type="ECO:0000256" key="1">
    <source>
        <dbReference type="ARBA" id="ARBA00008791"/>
    </source>
</evidence>
<dbReference type="Gene3D" id="3.40.50.620">
    <property type="entry name" value="HUPs"/>
    <property type="match status" value="1"/>
</dbReference>
<dbReference type="PANTHER" id="PTHR46553:SF3">
    <property type="entry name" value="ADENINE NUCLEOTIDE ALPHA HYDROLASES-LIKE SUPERFAMILY PROTEIN"/>
    <property type="match status" value="1"/>
</dbReference>
<accession>A0ABP6PP48</accession>
<evidence type="ECO:0000259" key="2">
    <source>
        <dbReference type="Pfam" id="PF00582"/>
    </source>
</evidence>
<reference evidence="4" key="1">
    <citation type="journal article" date="2019" name="Int. J. Syst. Evol. Microbiol.">
        <title>The Global Catalogue of Microorganisms (GCM) 10K type strain sequencing project: providing services to taxonomists for standard genome sequencing and annotation.</title>
        <authorList>
            <consortium name="The Broad Institute Genomics Platform"/>
            <consortium name="The Broad Institute Genome Sequencing Center for Infectious Disease"/>
            <person name="Wu L."/>
            <person name="Ma J."/>
        </authorList>
    </citation>
    <scope>NUCLEOTIDE SEQUENCE [LARGE SCALE GENOMIC DNA]</scope>
    <source>
        <strain evidence="4">JCM 15614</strain>
    </source>
</reference>
<dbReference type="Pfam" id="PF00582">
    <property type="entry name" value="Usp"/>
    <property type="match status" value="1"/>
</dbReference>
<evidence type="ECO:0000313" key="4">
    <source>
        <dbReference type="Proteomes" id="UP001499924"/>
    </source>
</evidence>
<dbReference type="EMBL" id="BAAAVV010000019">
    <property type="protein sequence ID" value="GAA3184328.1"/>
    <property type="molecule type" value="Genomic_DNA"/>
</dbReference>
<keyword evidence="4" id="KW-1185">Reference proteome</keyword>
<dbReference type="InterPro" id="IPR006015">
    <property type="entry name" value="Universal_stress_UspA"/>
</dbReference>
<dbReference type="PANTHER" id="PTHR46553">
    <property type="entry name" value="ADENINE NUCLEOTIDE ALPHA HYDROLASES-LIKE SUPERFAMILY PROTEIN"/>
    <property type="match status" value="1"/>
</dbReference>